<sequence length="90" mass="9895">MKTRTSHRDIEKLLDTIDLSTLEVDDPEDLRRIGRAKHALRDAEAELRAAVAASRATGRSWGLIGIVLGISKQAAQQRYGETSRPKGPSD</sequence>
<organism evidence="1 2">
    <name type="scientific">Microcella frigidaquae</name>
    <dbReference type="NCBI Taxonomy" id="424758"/>
    <lineage>
        <taxon>Bacteria</taxon>
        <taxon>Bacillati</taxon>
        <taxon>Actinomycetota</taxon>
        <taxon>Actinomycetes</taxon>
        <taxon>Micrococcales</taxon>
        <taxon>Microbacteriaceae</taxon>
        <taxon>Microcella</taxon>
    </lineage>
</organism>
<dbReference type="AlphaFoldDB" id="A0A840XKU1"/>
<name>A0A840XKU1_9MICO</name>
<dbReference type="RefSeq" id="WP_153982462.1">
    <property type="nucleotide sequence ID" value="NZ_BAAANZ010000008.1"/>
</dbReference>
<evidence type="ECO:0008006" key="3">
    <source>
        <dbReference type="Google" id="ProtNLM"/>
    </source>
</evidence>
<comment type="caution">
    <text evidence="1">The sequence shown here is derived from an EMBL/GenBank/DDBJ whole genome shotgun (WGS) entry which is preliminary data.</text>
</comment>
<dbReference type="OrthoDB" id="3579809at2"/>
<gene>
    <name evidence="1" type="ORF">BJ959_002402</name>
</gene>
<accession>A0A840XKU1</accession>
<dbReference type="Proteomes" id="UP000552883">
    <property type="component" value="Unassembled WGS sequence"/>
</dbReference>
<proteinExistence type="predicted"/>
<evidence type="ECO:0000313" key="2">
    <source>
        <dbReference type="Proteomes" id="UP000552883"/>
    </source>
</evidence>
<reference evidence="1 2" key="1">
    <citation type="submission" date="2020-08" db="EMBL/GenBank/DDBJ databases">
        <title>Sequencing the genomes of 1000 actinobacteria strains.</title>
        <authorList>
            <person name="Klenk H.-P."/>
        </authorList>
    </citation>
    <scope>NUCLEOTIDE SEQUENCE [LARGE SCALE GENOMIC DNA]</scope>
    <source>
        <strain evidence="1 2">DSM 23889</strain>
    </source>
</reference>
<protein>
    <recommendedName>
        <fullName evidence="3">Transcriptional regulator</fullName>
    </recommendedName>
</protein>
<dbReference type="EMBL" id="JACHBS010000001">
    <property type="protein sequence ID" value="MBB5618906.1"/>
    <property type="molecule type" value="Genomic_DNA"/>
</dbReference>
<keyword evidence="2" id="KW-1185">Reference proteome</keyword>
<evidence type="ECO:0000313" key="1">
    <source>
        <dbReference type="EMBL" id="MBB5618906.1"/>
    </source>
</evidence>